<accession>A0A6H5ID21</accession>
<keyword evidence="3" id="KW-1185">Reference proteome</keyword>
<organism evidence="2 3">
    <name type="scientific">Trichogramma brassicae</name>
    <dbReference type="NCBI Taxonomy" id="86971"/>
    <lineage>
        <taxon>Eukaryota</taxon>
        <taxon>Metazoa</taxon>
        <taxon>Ecdysozoa</taxon>
        <taxon>Arthropoda</taxon>
        <taxon>Hexapoda</taxon>
        <taxon>Insecta</taxon>
        <taxon>Pterygota</taxon>
        <taxon>Neoptera</taxon>
        <taxon>Endopterygota</taxon>
        <taxon>Hymenoptera</taxon>
        <taxon>Apocrita</taxon>
        <taxon>Proctotrupomorpha</taxon>
        <taxon>Chalcidoidea</taxon>
        <taxon>Trichogrammatidae</taxon>
        <taxon>Trichogramma</taxon>
    </lineage>
</organism>
<dbReference type="PANTHER" id="PTHR33327">
    <property type="entry name" value="ENDONUCLEASE"/>
    <property type="match status" value="1"/>
</dbReference>
<feature type="compositionally biased region" description="Polar residues" evidence="1">
    <location>
        <begin position="255"/>
        <end position="272"/>
    </location>
</feature>
<name>A0A6H5ID21_9HYME</name>
<feature type="compositionally biased region" description="Basic and acidic residues" evidence="1">
    <location>
        <begin position="424"/>
        <end position="433"/>
    </location>
</feature>
<evidence type="ECO:0000256" key="1">
    <source>
        <dbReference type="SAM" id="MobiDB-lite"/>
    </source>
</evidence>
<feature type="region of interest" description="Disordered" evidence="1">
    <location>
        <begin position="376"/>
        <end position="402"/>
    </location>
</feature>
<dbReference type="EMBL" id="CADCXV010000777">
    <property type="protein sequence ID" value="CAB0035285.1"/>
    <property type="molecule type" value="Genomic_DNA"/>
</dbReference>
<sequence>MAFQAFVRLYAGMKKWHDHSEDLHKRTKLPCIHSRLLNKVQATVLLYTFIHVCIENCINAKSTEFELHKFLLVKNAYRKHIQRLRVKKKFWSNFSCKDQLHVSPAQLTRRRCRRVRDSGSLIARRNGLGPPLLDSVRGVVEESPVTPDKRNLDEEEVVDKGGDGKPALMLPFPSLGLRPERILLVRLIWTSTPGFKGHRGTGGCCCCCVEIVADEWTDEATKQTKGKSQGSSRAKTNATIRSAFLRRPNPVQHHLPSSTQTPTARSRRSPTSYAHPPAQDRYTTLKDAIVARLTDSPDTQLHKLLGTIELGDKKPSQLLLQMRTLAGARASNDILRVRWLDLLPDSTRRLLTIIKNQTIDELAAVADDELHAVGPSVMATEVGRPRSRPASPGGAASSNSNSVGAQEIAELRAAIVQLTEITREALQRRDQPRGRSRSRTQPRSQSRPRSPTPHRGSTEGYCWYHERYGDVAEQCRGSRVCSHPKARQEN</sequence>
<dbReference type="PANTHER" id="PTHR33327:SF3">
    <property type="entry name" value="RNA-DIRECTED DNA POLYMERASE"/>
    <property type="match status" value="1"/>
</dbReference>
<feature type="region of interest" description="Disordered" evidence="1">
    <location>
        <begin position="245"/>
        <end position="279"/>
    </location>
</feature>
<feature type="compositionally biased region" description="Low complexity" evidence="1">
    <location>
        <begin position="388"/>
        <end position="402"/>
    </location>
</feature>
<reference evidence="2 3" key="1">
    <citation type="submission" date="2020-02" db="EMBL/GenBank/DDBJ databases">
        <authorList>
            <person name="Ferguson B K."/>
        </authorList>
    </citation>
    <scope>NUCLEOTIDE SEQUENCE [LARGE SCALE GENOMIC DNA]</scope>
</reference>
<proteinExistence type="predicted"/>
<gene>
    <name evidence="2" type="ORF">TBRA_LOCUS7183</name>
</gene>
<dbReference type="Proteomes" id="UP000479190">
    <property type="component" value="Unassembled WGS sequence"/>
</dbReference>
<evidence type="ECO:0000313" key="3">
    <source>
        <dbReference type="Proteomes" id="UP000479190"/>
    </source>
</evidence>
<evidence type="ECO:0000313" key="2">
    <source>
        <dbReference type="EMBL" id="CAB0035285.1"/>
    </source>
</evidence>
<feature type="region of interest" description="Disordered" evidence="1">
    <location>
        <begin position="424"/>
        <end position="460"/>
    </location>
</feature>
<protein>
    <submittedName>
        <fullName evidence="2">Uncharacterized protein</fullName>
    </submittedName>
</protein>
<dbReference type="AlphaFoldDB" id="A0A6H5ID21"/>